<keyword evidence="4" id="KW-0812">Transmembrane</keyword>
<feature type="domain" description="PAS" evidence="5">
    <location>
        <begin position="75"/>
        <end position="120"/>
    </location>
</feature>
<dbReference type="PROSITE" id="PS50887">
    <property type="entry name" value="GGDEF"/>
    <property type="match status" value="1"/>
</dbReference>
<dbReference type="InterPro" id="IPR050469">
    <property type="entry name" value="Diguanylate_Cyclase"/>
</dbReference>
<evidence type="ECO:0000313" key="9">
    <source>
        <dbReference type="Proteomes" id="UP001500840"/>
    </source>
</evidence>
<comment type="caution">
    <text evidence="8">The sequence shown here is derived from an EMBL/GenBank/DDBJ whole genome shotgun (WGS) entry which is preliminary data.</text>
</comment>
<keyword evidence="4" id="KW-1133">Transmembrane helix</keyword>
<accession>A0ABP8NJD9</accession>
<evidence type="ECO:0000256" key="2">
    <source>
        <dbReference type="ARBA" id="ARBA00034247"/>
    </source>
</evidence>
<dbReference type="CDD" id="cd01949">
    <property type="entry name" value="GGDEF"/>
    <property type="match status" value="1"/>
</dbReference>
<dbReference type="InterPro" id="IPR013656">
    <property type="entry name" value="PAS_4"/>
</dbReference>
<feature type="transmembrane region" description="Helical" evidence="4">
    <location>
        <begin position="6"/>
        <end position="25"/>
    </location>
</feature>
<evidence type="ECO:0000313" key="8">
    <source>
        <dbReference type="EMBL" id="GAA4468228.1"/>
    </source>
</evidence>
<dbReference type="InterPro" id="IPR000700">
    <property type="entry name" value="PAS-assoc_C"/>
</dbReference>
<dbReference type="InterPro" id="IPR029787">
    <property type="entry name" value="Nucleotide_cyclase"/>
</dbReference>
<dbReference type="InterPro" id="IPR035965">
    <property type="entry name" value="PAS-like_dom_sf"/>
</dbReference>
<dbReference type="Gene3D" id="3.30.450.20">
    <property type="entry name" value="PAS domain"/>
    <property type="match status" value="1"/>
</dbReference>
<organism evidence="8 9">
    <name type="scientific">Novipirellula rosea</name>
    <dbReference type="NCBI Taxonomy" id="1031540"/>
    <lineage>
        <taxon>Bacteria</taxon>
        <taxon>Pseudomonadati</taxon>
        <taxon>Planctomycetota</taxon>
        <taxon>Planctomycetia</taxon>
        <taxon>Pirellulales</taxon>
        <taxon>Pirellulaceae</taxon>
        <taxon>Novipirellula</taxon>
    </lineage>
</organism>
<comment type="catalytic activity">
    <reaction evidence="2">
        <text>2 GTP = 3',3'-c-di-GMP + 2 diphosphate</text>
        <dbReference type="Rhea" id="RHEA:24898"/>
        <dbReference type="ChEBI" id="CHEBI:33019"/>
        <dbReference type="ChEBI" id="CHEBI:37565"/>
        <dbReference type="ChEBI" id="CHEBI:58805"/>
        <dbReference type="EC" id="2.7.7.65"/>
    </reaction>
</comment>
<dbReference type="Pfam" id="PF00990">
    <property type="entry name" value="GGDEF"/>
    <property type="match status" value="1"/>
</dbReference>
<dbReference type="Proteomes" id="UP001500840">
    <property type="component" value="Unassembled WGS sequence"/>
</dbReference>
<keyword evidence="9" id="KW-1185">Reference proteome</keyword>
<dbReference type="EMBL" id="BAABGA010000094">
    <property type="protein sequence ID" value="GAA4468228.1"/>
    <property type="molecule type" value="Genomic_DNA"/>
</dbReference>
<dbReference type="Gene3D" id="3.30.70.270">
    <property type="match status" value="1"/>
</dbReference>
<dbReference type="PANTHER" id="PTHR45138:SF9">
    <property type="entry name" value="DIGUANYLATE CYCLASE DGCM-RELATED"/>
    <property type="match status" value="1"/>
</dbReference>
<evidence type="ECO:0000259" key="7">
    <source>
        <dbReference type="PROSITE" id="PS50887"/>
    </source>
</evidence>
<dbReference type="SUPFAM" id="SSF55785">
    <property type="entry name" value="PYP-like sensor domain (PAS domain)"/>
    <property type="match status" value="1"/>
</dbReference>
<gene>
    <name evidence="8" type="ORF">GCM10023156_59090</name>
</gene>
<dbReference type="InterPro" id="IPR043128">
    <property type="entry name" value="Rev_trsase/Diguanyl_cyclase"/>
</dbReference>
<keyword evidence="3" id="KW-0175">Coiled coil</keyword>
<protein>
    <recommendedName>
        <fullName evidence="1">diguanylate cyclase</fullName>
        <ecNumber evidence="1">2.7.7.65</ecNumber>
    </recommendedName>
</protein>
<dbReference type="PANTHER" id="PTHR45138">
    <property type="entry name" value="REGULATORY COMPONENTS OF SENSORY TRANSDUCTION SYSTEM"/>
    <property type="match status" value="1"/>
</dbReference>
<reference evidence="9" key="1">
    <citation type="journal article" date="2019" name="Int. J. Syst. Evol. Microbiol.">
        <title>The Global Catalogue of Microorganisms (GCM) 10K type strain sequencing project: providing services to taxonomists for standard genome sequencing and annotation.</title>
        <authorList>
            <consortium name="The Broad Institute Genomics Platform"/>
            <consortium name="The Broad Institute Genome Sequencing Center for Infectious Disease"/>
            <person name="Wu L."/>
            <person name="Ma J."/>
        </authorList>
    </citation>
    <scope>NUCLEOTIDE SEQUENCE [LARGE SCALE GENOMIC DNA]</scope>
    <source>
        <strain evidence="9">JCM 17759</strain>
    </source>
</reference>
<evidence type="ECO:0000256" key="4">
    <source>
        <dbReference type="SAM" id="Phobius"/>
    </source>
</evidence>
<dbReference type="SMART" id="SM00091">
    <property type="entry name" value="PAS"/>
    <property type="match status" value="1"/>
</dbReference>
<feature type="transmembrane region" description="Helical" evidence="4">
    <location>
        <begin position="46"/>
        <end position="67"/>
    </location>
</feature>
<evidence type="ECO:0000256" key="3">
    <source>
        <dbReference type="SAM" id="Coils"/>
    </source>
</evidence>
<dbReference type="InterPro" id="IPR000160">
    <property type="entry name" value="GGDEF_dom"/>
</dbReference>
<feature type="domain" description="PAC" evidence="6">
    <location>
        <begin position="151"/>
        <end position="203"/>
    </location>
</feature>
<dbReference type="NCBIfam" id="TIGR00254">
    <property type="entry name" value="GGDEF"/>
    <property type="match status" value="1"/>
</dbReference>
<sequence length="404" mass="44824">MLRIYFASLKVAIAIVCVGISLILGSKFLGLIPESLHDNGRAIMRLIAFFIVGGIAAYTLLVVRLFGSFEVTQVVTDRVRKSLDALAEGLVIMDDASRIVLANRSFCDTIGLSSEELVGRRLDSLGWVCSRSATSEDFPWARAMSENKRYIDQLMRYQHPDGSYRFLAINASPVDNSTSDTGGVLATFRDVTAVEEHRAEVERLLQMLRNSREEISNKNRELQVLATQDALTGCLNRRALFEQFDSIWKTLNRAQPMLACLMVDNDHFKQVNDTYGHHVGDEVLKAVAKILRESFQRPAVVCRYGGEEFCILMPGASVQEAIEAAEVARRAVAEQSFDDQPDLKISASIGVSHLQFDADDPQSLINQADCALYVAKHQGRNRVVVYGEPEAKSAARADENCVCI</sequence>
<dbReference type="NCBIfam" id="TIGR00229">
    <property type="entry name" value="sensory_box"/>
    <property type="match status" value="1"/>
</dbReference>
<dbReference type="SMART" id="SM00267">
    <property type="entry name" value="GGDEF"/>
    <property type="match status" value="1"/>
</dbReference>
<dbReference type="CDD" id="cd00130">
    <property type="entry name" value="PAS"/>
    <property type="match status" value="1"/>
</dbReference>
<dbReference type="SUPFAM" id="SSF55073">
    <property type="entry name" value="Nucleotide cyclase"/>
    <property type="match status" value="1"/>
</dbReference>
<keyword evidence="4" id="KW-0472">Membrane</keyword>
<evidence type="ECO:0000259" key="5">
    <source>
        <dbReference type="PROSITE" id="PS50112"/>
    </source>
</evidence>
<evidence type="ECO:0000259" key="6">
    <source>
        <dbReference type="PROSITE" id="PS50113"/>
    </source>
</evidence>
<dbReference type="PROSITE" id="PS50112">
    <property type="entry name" value="PAS"/>
    <property type="match status" value="1"/>
</dbReference>
<feature type="domain" description="GGDEF" evidence="7">
    <location>
        <begin position="256"/>
        <end position="388"/>
    </location>
</feature>
<name>A0ABP8NJD9_9BACT</name>
<dbReference type="EC" id="2.7.7.65" evidence="1"/>
<dbReference type="PROSITE" id="PS50113">
    <property type="entry name" value="PAC"/>
    <property type="match status" value="1"/>
</dbReference>
<proteinExistence type="predicted"/>
<dbReference type="RefSeq" id="WP_339939138.1">
    <property type="nucleotide sequence ID" value="NZ_BAABGA010000094.1"/>
</dbReference>
<feature type="coiled-coil region" evidence="3">
    <location>
        <begin position="194"/>
        <end position="228"/>
    </location>
</feature>
<dbReference type="InterPro" id="IPR000014">
    <property type="entry name" value="PAS"/>
</dbReference>
<dbReference type="Pfam" id="PF08448">
    <property type="entry name" value="PAS_4"/>
    <property type="match status" value="1"/>
</dbReference>
<evidence type="ECO:0000256" key="1">
    <source>
        <dbReference type="ARBA" id="ARBA00012528"/>
    </source>
</evidence>